<dbReference type="Proteomes" id="UP000031192">
    <property type="component" value="Unassembled WGS sequence"/>
</dbReference>
<keyword evidence="3" id="KW-1185">Reference proteome</keyword>
<evidence type="ECO:0000313" key="3">
    <source>
        <dbReference type="Proteomes" id="UP000031192"/>
    </source>
</evidence>
<dbReference type="HOGENOM" id="CLU_2961299_0_0_1"/>
<sequence length="59" mass="6424">MNIQLLIISRRAGSGKTSTSNEISEQLKLRGVCHAHIDGDNLDAMFPEEPAADSEGSRR</sequence>
<reference evidence="2 3" key="1">
    <citation type="journal article" date="2014" name="Proc. Natl. Acad. Sci. U.S.A.">
        <title>Trajectory and genomic determinants of fungal-pathogen speciation and host adaptation.</title>
        <authorList>
            <person name="Hu X."/>
            <person name="Xiao G."/>
            <person name="Zheng P."/>
            <person name="Shang Y."/>
            <person name="Su Y."/>
            <person name="Zhang X."/>
            <person name="Liu X."/>
            <person name="Zhan S."/>
            <person name="St Leger R.J."/>
            <person name="Wang C."/>
        </authorList>
    </citation>
    <scope>NUCLEOTIDE SEQUENCE [LARGE SCALE GENOMIC DNA]</scope>
    <source>
        <strain evidence="2 3">ARSEF 977</strain>
    </source>
</reference>
<dbReference type="Gene3D" id="3.40.50.300">
    <property type="entry name" value="P-loop containing nucleotide triphosphate hydrolases"/>
    <property type="match status" value="1"/>
</dbReference>
<gene>
    <name evidence="2" type="ORF">MGU_07357</name>
</gene>
<feature type="region of interest" description="Disordered" evidence="1">
    <location>
        <begin position="40"/>
        <end position="59"/>
    </location>
</feature>
<dbReference type="AlphaFoldDB" id="A0A0B4GES5"/>
<name>A0A0B4GES5_METGA</name>
<comment type="caution">
    <text evidence="2">The sequence shown here is derived from an EMBL/GenBank/DDBJ whole genome shotgun (WGS) entry which is preliminary data.</text>
</comment>
<evidence type="ECO:0000256" key="1">
    <source>
        <dbReference type="SAM" id="MobiDB-lite"/>
    </source>
</evidence>
<organism evidence="2 3">
    <name type="scientific">Metarhizium guizhouense (strain ARSEF 977)</name>
    <dbReference type="NCBI Taxonomy" id="1276136"/>
    <lineage>
        <taxon>Eukaryota</taxon>
        <taxon>Fungi</taxon>
        <taxon>Dikarya</taxon>
        <taxon>Ascomycota</taxon>
        <taxon>Pezizomycotina</taxon>
        <taxon>Sordariomycetes</taxon>
        <taxon>Hypocreomycetidae</taxon>
        <taxon>Hypocreales</taxon>
        <taxon>Clavicipitaceae</taxon>
        <taxon>Metarhizium</taxon>
    </lineage>
</organism>
<proteinExistence type="predicted"/>
<dbReference type="SUPFAM" id="SSF52540">
    <property type="entry name" value="P-loop containing nucleoside triphosphate hydrolases"/>
    <property type="match status" value="1"/>
</dbReference>
<accession>A0A0B4GES5</accession>
<protein>
    <submittedName>
        <fullName evidence="2">Uncharacterized protein</fullName>
    </submittedName>
</protein>
<dbReference type="EMBL" id="AZNH01000030">
    <property type="protein sequence ID" value="KID85495.1"/>
    <property type="molecule type" value="Genomic_DNA"/>
</dbReference>
<evidence type="ECO:0000313" key="2">
    <source>
        <dbReference type="EMBL" id="KID85495.1"/>
    </source>
</evidence>
<dbReference type="InterPro" id="IPR027417">
    <property type="entry name" value="P-loop_NTPase"/>
</dbReference>